<reference evidence="2" key="1">
    <citation type="submission" date="2025-05" db="UniProtKB">
        <authorList>
            <consortium name="Ensembl"/>
        </authorList>
    </citation>
    <scope>IDENTIFICATION</scope>
</reference>
<accession>A0A8B9V5I9</accession>
<evidence type="ECO:0000313" key="3">
    <source>
        <dbReference type="Proteomes" id="UP000694549"/>
    </source>
</evidence>
<dbReference type="PANTHER" id="PTHR16220">
    <property type="entry name" value="WD REPEAT PROTEIN 8-RELATED"/>
    <property type="match status" value="1"/>
</dbReference>
<dbReference type="Gene3D" id="2.130.10.10">
    <property type="entry name" value="YVTN repeat-like/Quinoprotein amine dehydrogenase"/>
    <property type="match status" value="3"/>
</dbReference>
<dbReference type="GO" id="GO:0005815">
    <property type="term" value="C:microtubule organizing center"/>
    <property type="evidence" value="ECO:0007669"/>
    <property type="project" value="TreeGrafter"/>
</dbReference>
<dbReference type="Ensembl" id="ENSAZOT00000020744.1">
    <property type="protein sequence ID" value="ENSAZOP00000019310.1"/>
    <property type="gene ID" value="ENSAZOG00000012559.1"/>
</dbReference>
<organism evidence="2 3">
    <name type="scientific">Anas zonorhyncha</name>
    <name type="common">Eastern spot-billed duck</name>
    <dbReference type="NCBI Taxonomy" id="75864"/>
    <lineage>
        <taxon>Eukaryota</taxon>
        <taxon>Metazoa</taxon>
        <taxon>Chordata</taxon>
        <taxon>Craniata</taxon>
        <taxon>Vertebrata</taxon>
        <taxon>Euteleostomi</taxon>
        <taxon>Archelosauria</taxon>
        <taxon>Archosauria</taxon>
        <taxon>Dinosauria</taxon>
        <taxon>Saurischia</taxon>
        <taxon>Theropoda</taxon>
        <taxon>Coelurosauria</taxon>
        <taxon>Aves</taxon>
        <taxon>Neognathae</taxon>
        <taxon>Galloanserae</taxon>
        <taxon>Anseriformes</taxon>
        <taxon>Anatidae</taxon>
        <taxon>Anatinae</taxon>
        <taxon>Anas</taxon>
    </lineage>
</organism>
<dbReference type="SUPFAM" id="SSF50978">
    <property type="entry name" value="WD40 repeat-like"/>
    <property type="match status" value="1"/>
</dbReference>
<name>A0A8B9V5I9_9AVES</name>
<dbReference type="InterPro" id="IPR052778">
    <property type="entry name" value="Centrosome-WD_assoc"/>
</dbReference>
<dbReference type="GO" id="GO:1990811">
    <property type="term" value="C:MWP complex"/>
    <property type="evidence" value="ECO:0007669"/>
    <property type="project" value="TreeGrafter"/>
</dbReference>
<sequence>MLCTFWGRKADPGPFPGPQLPQAYRGVHPSVGSPVSPVGSDSRLFFSLKKTPLRSLIFKDPASSASVEVLHLQVVASWPLPTGCNQPPGPNRLEAQRGGEAQPAGHGAKPARALINPAHLHDNYFQRRDYISRRTSWLPPRPYWQPGGAVPAPSSRRRPRARAGPGPAMNFSEPCRLSGLLGRISPDGRCLASCVQYRLIVRDVSTLQILQLYTCLDQIQYVEWSSDSLFILCAMYKRGIVQVWSLEQPDWHCKIDEGSAGLVASCWSPDGRHILNTTEFHLRITVWSLCTKSVSYIKYPKACQQGIAFTKDGRYMAVAERRDCKDFISLFVCSDWQLLRHFDTETQDLFGIEWAPNGCVLAVWDTCLEYKILLYSLDGRLLSTYRAYEWSLGIKSIAWSPSSQFLAIGSYDEKVRILNHVTWKKIAEFEHPATVANTKTVVYKEVEKPSSVETERLSFPPTRALASSLFSTQSKYDISQVPVSFQYIKPVADRANPKMGIGMLAFSPDNCFLATKNDNIPNAVWIWDIQKLKLSVVLEQLCAIQSFQWDPRQPRLAVCTGNSKVYLWSPAGCVSVQVPMEGDFQIVSLCWHPSGDSMALLSKENFCMCYLEREEVK</sequence>
<dbReference type="SMART" id="SM00320">
    <property type="entry name" value="WD40"/>
    <property type="match status" value="3"/>
</dbReference>
<dbReference type="PANTHER" id="PTHR16220:SF0">
    <property type="entry name" value="WD REPEAT-CONTAINING PROTEIN WRAP73"/>
    <property type="match status" value="1"/>
</dbReference>
<dbReference type="Ensembl" id="ENSAZOT00000020886.1">
    <property type="protein sequence ID" value="ENSAZOP00000019438.1"/>
    <property type="gene ID" value="ENSAZOG00000012559.1"/>
</dbReference>
<evidence type="ECO:0000256" key="1">
    <source>
        <dbReference type="SAM" id="MobiDB-lite"/>
    </source>
</evidence>
<dbReference type="Proteomes" id="UP000694549">
    <property type="component" value="Unplaced"/>
</dbReference>
<evidence type="ECO:0000313" key="2">
    <source>
        <dbReference type="Ensembl" id="ENSAZOP00000019409.1"/>
    </source>
</evidence>
<feature type="region of interest" description="Disordered" evidence="1">
    <location>
        <begin position="82"/>
        <end position="108"/>
    </location>
</feature>
<dbReference type="InterPro" id="IPR015943">
    <property type="entry name" value="WD40/YVTN_repeat-like_dom_sf"/>
</dbReference>
<dbReference type="AlphaFoldDB" id="A0A8B9V5I9"/>
<dbReference type="Ensembl" id="ENSAZOT00000020789.1">
    <property type="protein sequence ID" value="ENSAZOP00000019346.1"/>
    <property type="gene ID" value="ENSAZOG00000012559.1"/>
</dbReference>
<dbReference type="Ensembl" id="ENSAZOT00000020855.1">
    <property type="protein sequence ID" value="ENSAZOP00000019409.1"/>
    <property type="gene ID" value="ENSAZOG00000012559.1"/>
</dbReference>
<dbReference type="InterPro" id="IPR036322">
    <property type="entry name" value="WD40_repeat_dom_sf"/>
</dbReference>
<keyword evidence="3" id="KW-1185">Reference proteome</keyword>
<proteinExistence type="predicted"/>
<dbReference type="InterPro" id="IPR001680">
    <property type="entry name" value="WD40_rpt"/>
</dbReference>
<protein>
    <submittedName>
        <fullName evidence="2">WD repeat containing, antisense to TP73</fullName>
    </submittedName>
</protein>
<dbReference type="Pfam" id="PF00400">
    <property type="entry name" value="WD40"/>
    <property type="match status" value="1"/>
</dbReference>